<dbReference type="SUPFAM" id="SSF50370">
    <property type="entry name" value="Ricin B-like lectins"/>
    <property type="match status" value="1"/>
</dbReference>
<sequence length="406" mass="44735">MTNIIRENDIKKKRLMRMLSAVMTLLVCMSVLWNGTAANATTQPTVPDSMQPMELGPLMIQTSYNLYLDIWRGEVGDGNKLTLWQNSGGDNQKWKLAVASDGTFQIKSVLNPAYCVDYVWWYDASQAKNRKVTAIKFCSGTANSQKFFIQPTGNSVPGEWDKFVIRSVEADTDCLDVKGGNFSNGEWALIYGCHNPVTENQRWLLVPTGGLGDISSTLRRLADFRALKMYDDSSPRVPSITYTSSTTPQTILSPFKPVSDMTWNGTTSTTDYTINWSTALTSQSTFGVSQSTKITLGTGKDSPVNFQIEQTVGTNWSWMSSTQTSTGGSYKMTIKPSTGGWMIRSQLVNQITGKFTISNDLGTTWTTEEMTSTIPLTDGANNQSSVLVACTTDSTDSKCQNNRPPL</sequence>
<proteinExistence type="predicted"/>
<feature type="chain" id="PRO_5015199072" description="Ricin B lectin domain-containing protein" evidence="1">
    <location>
        <begin position="41"/>
        <end position="406"/>
    </location>
</feature>
<evidence type="ECO:0000313" key="4">
    <source>
        <dbReference type="Proteomes" id="UP000240419"/>
    </source>
</evidence>
<dbReference type="Pfam" id="PF14200">
    <property type="entry name" value="RicinB_lectin_2"/>
    <property type="match status" value="1"/>
</dbReference>
<dbReference type="SMART" id="SM00458">
    <property type="entry name" value="RICIN"/>
    <property type="match status" value="1"/>
</dbReference>
<evidence type="ECO:0000256" key="1">
    <source>
        <dbReference type="SAM" id="SignalP"/>
    </source>
</evidence>
<dbReference type="AlphaFoldDB" id="A0A2P7VEH2"/>
<protein>
    <recommendedName>
        <fullName evidence="2">Ricin B lectin domain-containing protein</fullName>
    </recommendedName>
</protein>
<name>A0A2P7VEH2_9BACL</name>
<reference evidence="3 4" key="1">
    <citation type="submission" date="2018-03" db="EMBL/GenBank/DDBJ databases">
        <title>Brevisbacillus phylogenomics.</title>
        <authorList>
            <person name="Dunlap C."/>
        </authorList>
    </citation>
    <scope>NUCLEOTIDE SEQUENCE [LARGE SCALE GENOMIC DNA]</scope>
    <source>
        <strain evidence="3 4">NRRL NRS-1210</strain>
    </source>
</reference>
<organism evidence="3 4">
    <name type="scientific">Brevibacillus fortis</name>
    <dbReference type="NCBI Taxonomy" id="2126352"/>
    <lineage>
        <taxon>Bacteria</taxon>
        <taxon>Bacillati</taxon>
        <taxon>Bacillota</taxon>
        <taxon>Bacilli</taxon>
        <taxon>Bacillales</taxon>
        <taxon>Paenibacillaceae</taxon>
        <taxon>Brevibacillus</taxon>
    </lineage>
</organism>
<dbReference type="InterPro" id="IPR000772">
    <property type="entry name" value="Ricin_B_lectin"/>
</dbReference>
<dbReference type="Gene3D" id="2.80.10.50">
    <property type="match status" value="2"/>
</dbReference>
<feature type="signal peptide" evidence="1">
    <location>
        <begin position="1"/>
        <end position="40"/>
    </location>
</feature>
<feature type="domain" description="Ricin B lectin" evidence="2">
    <location>
        <begin position="56"/>
        <end position="206"/>
    </location>
</feature>
<evidence type="ECO:0000313" key="3">
    <source>
        <dbReference type="EMBL" id="PSJ97597.1"/>
    </source>
</evidence>
<comment type="caution">
    <text evidence="3">The sequence shown here is derived from an EMBL/GenBank/DDBJ whole genome shotgun (WGS) entry which is preliminary data.</text>
</comment>
<dbReference type="RefSeq" id="WP_106838360.1">
    <property type="nucleotide sequence ID" value="NZ_JARMEZ010000017.1"/>
</dbReference>
<dbReference type="InterPro" id="IPR035992">
    <property type="entry name" value="Ricin_B-like_lectins"/>
</dbReference>
<keyword evidence="4" id="KW-1185">Reference proteome</keyword>
<dbReference type="Proteomes" id="UP000240419">
    <property type="component" value="Unassembled WGS sequence"/>
</dbReference>
<dbReference type="EMBL" id="PXZM01000011">
    <property type="protein sequence ID" value="PSJ97597.1"/>
    <property type="molecule type" value="Genomic_DNA"/>
</dbReference>
<gene>
    <name evidence="3" type="ORF">C7R93_08190</name>
</gene>
<dbReference type="OrthoDB" id="9795222at2"/>
<accession>A0A2P7VEH2</accession>
<dbReference type="CDD" id="cd00161">
    <property type="entry name" value="beta-trefoil_Ricin-like"/>
    <property type="match status" value="1"/>
</dbReference>
<evidence type="ECO:0000259" key="2">
    <source>
        <dbReference type="SMART" id="SM00458"/>
    </source>
</evidence>
<keyword evidence="1" id="KW-0732">Signal</keyword>
<dbReference type="PROSITE" id="PS50231">
    <property type="entry name" value="RICIN_B_LECTIN"/>
    <property type="match status" value="1"/>
</dbReference>